<proteinExistence type="predicted"/>
<evidence type="ECO:0000313" key="2">
    <source>
        <dbReference type="Proteomes" id="UP001528850"/>
    </source>
</evidence>
<reference evidence="1 2" key="1">
    <citation type="journal article" date="2024" name="Curr. Microbiol.">
        <title>Luteibacter sahnii sp. nov., A Novel Yellow-Colored Xanthomonadin Pigment Producing Probiotic Bacterium from Healthy Rice Seed Microbiome.</title>
        <authorList>
            <person name="Jaiswal G."/>
            <person name="Rana R."/>
            <person name="Nayak P.K."/>
            <person name="Chouhan R."/>
            <person name="Gandhi S.G."/>
            <person name="Patel H.K."/>
            <person name="Patil P.B."/>
        </authorList>
    </citation>
    <scope>NUCLEOTIDE SEQUENCE [LARGE SCALE GENOMIC DNA]</scope>
    <source>
        <strain evidence="1 2">PPL201</strain>
    </source>
</reference>
<evidence type="ECO:0008006" key="3">
    <source>
        <dbReference type="Google" id="ProtNLM"/>
    </source>
</evidence>
<name>A0ABT6BG59_9GAMM</name>
<organism evidence="1 2">
    <name type="scientific">Luteibacter sahnii</name>
    <dbReference type="NCBI Taxonomy" id="3021977"/>
    <lineage>
        <taxon>Bacteria</taxon>
        <taxon>Pseudomonadati</taxon>
        <taxon>Pseudomonadota</taxon>
        <taxon>Gammaproteobacteria</taxon>
        <taxon>Lysobacterales</taxon>
        <taxon>Rhodanobacteraceae</taxon>
        <taxon>Luteibacter</taxon>
    </lineage>
</organism>
<keyword evidence="2" id="KW-1185">Reference proteome</keyword>
<gene>
    <name evidence="1" type="ORF">P3W24_17575</name>
</gene>
<evidence type="ECO:0000313" key="1">
    <source>
        <dbReference type="EMBL" id="MDF4026788.1"/>
    </source>
</evidence>
<dbReference type="Proteomes" id="UP001528850">
    <property type="component" value="Unassembled WGS sequence"/>
</dbReference>
<accession>A0ABT6BG59</accession>
<sequence>MDAPKAPNDATLDRKTTGAWLVHHTNKLNAIETLPKAFGKINVAGKATQLLSALSASADSTLNADQVTALAHATNIEEHMVLPALLDILEREKLLDRSSDGGIHVLGVTQSTILARGSQIFDGLNPSGEERAAIALAEQASVAPIEDSGMAEWLGDNHHLSKAQVANVLDLSTQIGFVDQEAIDASRKLLFNGNLFRRDNVQKVQKVLASLGQADVALVREFEGKLKREGCVLLSDANAMLGEKTARKLFSVGMFDVSVVSNNKDNTSFVTLPAAFSKYSDPFVDDALDLAKALVSSITYGMKMSAASRGQIRMPEKLLTRLINGQWIGPVPAIGEDYKILEMKRVVEIQKEKWGYSMRLLKREVGEVARDVLLSGDASANRMTTIPMASVNSYRRPELQREMIRKKQINDRAGTRDVLLAIRTGRFPT</sequence>
<dbReference type="EMBL" id="JARJJS010000007">
    <property type="protein sequence ID" value="MDF4026788.1"/>
    <property type="molecule type" value="Genomic_DNA"/>
</dbReference>
<comment type="caution">
    <text evidence="1">The sequence shown here is derived from an EMBL/GenBank/DDBJ whole genome shotgun (WGS) entry which is preliminary data.</text>
</comment>
<protein>
    <recommendedName>
        <fullName evidence="3">Helicase XPB/Ssl2 N-terminal domain-containing protein</fullName>
    </recommendedName>
</protein>